<name>A0A1I8A9T5_9BILA</name>
<dbReference type="AlphaFoldDB" id="A0A1I8A9T5"/>
<feature type="transmembrane region" description="Helical" evidence="1">
    <location>
        <begin position="21"/>
        <end position="39"/>
    </location>
</feature>
<dbReference type="Proteomes" id="UP000095287">
    <property type="component" value="Unplaced"/>
</dbReference>
<keyword evidence="2" id="KW-1185">Reference proteome</keyword>
<organism evidence="2 3">
    <name type="scientific">Steinernema glaseri</name>
    <dbReference type="NCBI Taxonomy" id="37863"/>
    <lineage>
        <taxon>Eukaryota</taxon>
        <taxon>Metazoa</taxon>
        <taxon>Ecdysozoa</taxon>
        <taxon>Nematoda</taxon>
        <taxon>Chromadorea</taxon>
        <taxon>Rhabditida</taxon>
        <taxon>Tylenchina</taxon>
        <taxon>Panagrolaimomorpha</taxon>
        <taxon>Strongyloidoidea</taxon>
        <taxon>Steinernematidae</taxon>
        <taxon>Steinernema</taxon>
    </lineage>
</organism>
<keyword evidence="1" id="KW-1133">Transmembrane helix</keyword>
<proteinExistence type="predicted"/>
<dbReference type="WBParaSite" id="L893_g3413.t1">
    <property type="protein sequence ID" value="L893_g3413.t1"/>
    <property type="gene ID" value="L893_g3413"/>
</dbReference>
<accession>A0A1I8A9T5</accession>
<evidence type="ECO:0000256" key="1">
    <source>
        <dbReference type="SAM" id="Phobius"/>
    </source>
</evidence>
<keyword evidence="1" id="KW-0812">Transmembrane</keyword>
<protein>
    <submittedName>
        <fullName evidence="3">PHB domain-containing protein</fullName>
    </submittedName>
</protein>
<keyword evidence="1" id="KW-0472">Membrane</keyword>
<sequence>MRVGTVRSEVFTTRIRAQIKSYLLDFVIFLPTTVTIHLFQSLDCKKRLSEEYVQISGRFQQTKVVVTAVASREMSSTTA</sequence>
<reference evidence="3" key="1">
    <citation type="submission" date="2016-11" db="UniProtKB">
        <authorList>
            <consortium name="WormBaseParasite"/>
        </authorList>
    </citation>
    <scope>IDENTIFICATION</scope>
</reference>
<evidence type="ECO:0000313" key="3">
    <source>
        <dbReference type="WBParaSite" id="L893_g3413.t1"/>
    </source>
</evidence>
<evidence type="ECO:0000313" key="2">
    <source>
        <dbReference type="Proteomes" id="UP000095287"/>
    </source>
</evidence>